<dbReference type="OrthoDB" id="9807451at2"/>
<dbReference type="Gene3D" id="3.30.420.130">
    <property type="entry name" value="Dinitrogenase iron-molybdenum cofactor biosynthesis domain"/>
    <property type="match status" value="1"/>
</dbReference>
<evidence type="ECO:0000313" key="2">
    <source>
        <dbReference type="EMBL" id="AER67266.1"/>
    </source>
</evidence>
<dbReference type="PANTHER" id="PTHR33937">
    <property type="entry name" value="IRON-MOLYBDENUM PROTEIN-RELATED-RELATED"/>
    <property type="match status" value="1"/>
</dbReference>
<reference evidence="2 3" key="2">
    <citation type="journal article" date="2012" name="Stand. Genomic Sci.">
        <title>Genome sequence of the moderately thermophilic, amino-acid-degrading and sulfur-reducing bacterium Thermovirga lienii type strain (Cas60314(T)).</title>
        <authorList>
            <person name="Goker M."/>
            <person name="Saunders E."/>
            <person name="Lapidus A."/>
            <person name="Nolan M."/>
            <person name="Lucas S."/>
            <person name="Hammon N."/>
            <person name="Deshpande S."/>
            <person name="Cheng J.F."/>
            <person name="Han C."/>
            <person name="Tapia R."/>
            <person name="Goodwin L.A."/>
            <person name="Pitluck S."/>
            <person name="Liolios K."/>
            <person name="Mavromatis K."/>
            <person name="Pagani I."/>
            <person name="Ivanova N."/>
            <person name="Mikhailova N."/>
            <person name="Pati A."/>
            <person name="Chen A."/>
            <person name="Palaniappan K."/>
            <person name="Land M."/>
            <person name="Chang Y.J."/>
            <person name="Jeffries C.D."/>
            <person name="Brambilla E.M."/>
            <person name="Rohde M."/>
            <person name="Spring S."/>
            <person name="Detter J.C."/>
            <person name="Woyke T."/>
            <person name="Bristow J."/>
            <person name="Eisen J.A."/>
            <person name="Markowitz V."/>
            <person name="Hugenholtz P."/>
            <person name="Kyrpides N.C."/>
            <person name="Klenk H.P."/>
        </authorList>
    </citation>
    <scope>NUCLEOTIDE SEQUENCE [LARGE SCALE GENOMIC DNA]</scope>
    <source>
        <strain evidence="3">ATCC BAA-1197 / DSM 17291 / Cas60314</strain>
    </source>
</reference>
<dbReference type="Proteomes" id="UP000005868">
    <property type="component" value="Chromosome"/>
</dbReference>
<proteinExistence type="predicted"/>
<dbReference type="CDD" id="cd00851">
    <property type="entry name" value="MTH1175"/>
    <property type="match status" value="1"/>
</dbReference>
<sequence>MRSYIAVPSDGRSEGDPVSERFARASYFLLFDEEGTLQQVIENKAKEAGHGAGGRAVQELSRQGVSVVLAPRVGPKAQGALDAAGIKFSEVTLPITCERAVREYIKQRS</sequence>
<keyword evidence="3" id="KW-1185">Reference proteome</keyword>
<dbReference type="InterPro" id="IPR033913">
    <property type="entry name" value="MTH1175_dom"/>
</dbReference>
<name>G7V7F0_THELD</name>
<protein>
    <submittedName>
        <fullName evidence="2">Dinitrogenase iron-molybdenum cofactor biosynthesis protein</fullName>
    </submittedName>
</protein>
<dbReference type="PANTHER" id="PTHR33937:SF2">
    <property type="entry name" value="DINITROGENASE IRON-MOLYBDENUM COFACTOR BIOSYNTHESIS DOMAIN-CONTAINING PROTEIN"/>
    <property type="match status" value="1"/>
</dbReference>
<reference evidence="3" key="1">
    <citation type="submission" date="2011-10" db="EMBL/GenBank/DDBJ databases">
        <title>The complete genome of chromosome of Thermovirga lienii DSM 17291.</title>
        <authorList>
            <consortium name="US DOE Joint Genome Institute (JGI-PGF)"/>
            <person name="Lucas S."/>
            <person name="Copeland A."/>
            <person name="Lapidus A."/>
            <person name="Glavina del Rio T."/>
            <person name="Dalin E."/>
            <person name="Tice H."/>
            <person name="Bruce D."/>
            <person name="Goodwin L."/>
            <person name="Pitluck S."/>
            <person name="Peters L."/>
            <person name="Mikhailova N."/>
            <person name="Saunders E."/>
            <person name="Kyrpides N."/>
            <person name="Mavromatis K."/>
            <person name="Ivanova N."/>
            <person name="Last F.I."/>
            <person name="Brettin T."/>
            <person name="Detter J.C."/>
            <person name="Han C."/>
            <person name="Larimer F."/>
            <person name="Land M."/>
            <person name="Hauser L."/>
            <person name="Markowitz V."/>
            <person name="Cheng J.-F."/>
            <person name="Hugenholtz P."/>
            <person name="Woyke T."/>
            <person name="Wu D."/>
            <person name="Spring S."/>
            <person name="Schroeder M."/>
            <person name="Brambilla E.-M."/>
            <person name="Klenk H.-P."/>
            <person name="Eisen J.A."/>
        </authorList>
    </citation>
    <scope>NUCLEOTIDE SEQUENCE [LARGE SCALE GENOMIC DNA]</scope>
    <source>
        <strain evidence="3">ATCC BAA-1197 / DSM 17291 / Cas60314</strain>
    </source>
</reference>
<evidence type="ECO:0000259" key="1">
    <source>
        <dbReference type="Pfam" id="PF02579"/>
    </source>
</evidence>
<dbReference type="eggNOG" id="COG1433">
    <property type="taxonomic scope" value="Bacteria"/>
</dbReference>
<dbReference type="InterPro" id="IPR003731">
    <property type="entry name" value="Di-Nase_FeMo-co_biosynth"/>
</dbReference>
<dbReference type="KEGG" id="tli:Tlie_1544"/>
<accession>G7V7F0</accession>
<dbReference type="InterPro" id="IPR036105">
    <property type="entry name" value="DiNase_FeMo-co_biosyn_sf"/>
</dbReference>
<gene>
    <name evidence="2" type="ordered locus">Tlie_1544</name>
</gene>
<feature type="domain" description="Dinitrogenase iron-molybdenum cofactor biosynthesis" evidence="1">
    <location>
        <begin position="15"/>
        <end position="106"/>
    </location>
</feature>
<organism evidence="2 3">
    <name type="scientific">Thermovirga lienii (strain ATCC BAA-1197 / DSM 17291 / Cas60314)</name>
    <dbReference type="NCBI Taxonomy" id="580340"/>
    <lineage>
        <taxon>Bacteria</taxon>
        <taxon>Thermotogati</taxon>
        <taxon>Synergistota</taxon>
        <taxon>Synergistia</taxon>
        <taxon>Synergistales</taxon>
        <taxon>Thermovirgaceae</taxon>
        <taxon>Thermovirga</taxon>
    </lineage>
</organism>
<dbReference type="STRING" id="580340.Tlie_1544"/>
<dbReference type="AlphaFoldDB" id="G7V7F0"/>
<dbReference type="HOGENOM" id="CLU_104194_0_1_0"/>
<dbReference type="InterPro" id="IPR051840">
    <property type="entry name" value="NifX/NifY_domain"/>
</dbReference>
<dbReference type="Pfam" id="PF02579">
    <property type="entry name" value="Nitro_FeMo-Co"/>
    <property type="match status" value="1"/>
</dbReference>
<dbReference type="EMBL" id="CP003096">
    <property type="protein sequence ID" value="AER67266.1"/>
    <property type="molecule type" value="Genomic_DNA"/>
</dbReference>
<dbReference type="SUPFAM" id="SSF53146">
    <property type="entry name" value="Nitrogenase accessory factor-like"/>
    <property type="match status" value="1"/>
</dbReference>
<evidence type="ECO:0000313" key="3">
    <source>
        <dbReference type="Proteomes" id="UP000005868"/>
    </source>
</evidence>